<dbReference type="AlphaFoldDB" id="A0AA35IZQ0"/>
<evidence type="ECO:0000313" key="2">
    <source>
        <dbReference type="EMBL" id="CAI4039065.1"/>
    </source>
</evidence>
<evidence type="ECO:0000313" key="3">
    <source>
        <dbReference type="Proteomes" id="UP001161438"/>
    </source>
</evidence>
<gene>
    <name evidence="2" type="primary">SMKI07G0320</name>
    <name evidence="2" type="ORF">SMKI_07G0320</name>
</gene>
<keyword evidence="1" id="KW-0812">Transmembrane</keyword>
<dbReference type="Proteomes" id="UP001161438">
    <property type="component" value="Chromosome 7"/>
</dbReference>
<dbReference type="EMBL" id="OX365763">
    <property type="protein sequence ID" value="CAI4039065.1"/>
    <property type="molecule type" value="Genomic_DNA"/>
</dbReference>
<keyword evidence="3" id="KW-1185">Reference proteome</keyword>
<sequence length="145" mass="16954">MGITALTCNLLNILQAYSKKCLEHFFKLKNDALDSSTALKSKSNDSHIVEKTDKVENCNFARIKQWFLLMATKYNTLMENKFSMFFVVACFFICAIQFLFFIIYWTEIVPRKTLSAIDNLNYDYLTTHLKEQCIPYEKILDQCVS</sequence>
<proteinExistence type="predicted"/>
<organism evidence="2 3">
    <name type="scientific">Saccharomyces mikatae IFO 1815</name>
    <dbReference type="NCBI Taxonomy" id="226126"/>
    <lineage>
        <taxon>Eukaryota</taxon>
        <taxon>Fungi</taxon>
        <taxon>Dikarya</taxon>
        <taxon>Ascomycota</taxon>
        <taxon>Saccharomycotina</taxon>
        <taxon>Saccharomycetes</taxon>
        <taxon>Saccharomycetales</taxon>
        <taxon>Saccharomycetaceae</taxon>
        <taxon>Saccharomyces</taxon>
    </lineage>
</organism>
<protein>
    <submittedName>
        <fullName evidence="2">Uncharacterized protein</fullName>
    </submittedName>
</protein>
<evidence type="ECO:0000256" key="1">
    <source>
        <dbReference type="SAM" id="Phobius"/>
    </source>
</evidence>
<keyword evidence="1" id="KW-0472">Membrane</keyword>
<reference evidence="2" key="1">
    <citation type="submission" date="2022-10" db="EMBL/GenBank/DDBJ databases">
        <authorList>
            <person name="Byrne P K."/>
        </authorList>
    </citation>
    <scope>NUCLEOTIDE SEQUENCE</scope>
    <source>
        <strain evidence="2">IFO1815</strain>
    </source>
</reference>
<keyword evidence="1" id="KW-1133">Transmembrane helix</keyword>
<dbReference type="RefSeq" id="XP_056082180.1">
    <property type="nucleotide sequence ID" value="XM_056222495.1"/>
</dbReference>
<feature type="transmembrane region" description="Helical" evidence="1">
    <location>
        <begin position="82"/>
        <end position="105"/>
    </location>
</feature>
<dbReference type="GeneID" id="80918276"/>
<accession>A0AA35IZQ0</accession>
<name>A0AA35IZQ0_SACMI</name>